<dbReference type="EMBL" id="BFFP01000056">
    <property type="protein sequence ID" value="GBG95802.1"/>
    <property type="molecule type" value="Genomic_DNA"/>
</dbReference>
<keyword evidence="2" id="KW-1185">Reference proteome</keyword>
<accession>A0A401IWA4</accession>
<dbReference type="OrthoDB" id="2361512at2"/>
<comment type="caution">
    <text evidence="1">The sequence shown here is derived from an EMBL/GenBank/DDBJ whole genome shotgun (WGS) entry which is preliminary data.</text>
</comment>
<dbReference type="AlphaFoldDB" id="A0A401IWA4"/>
<sequence length="137" mass="15844">MKTSVKLNVSAHYFFQRILDIRLYDIYEATGRSVSVKQLAGFAYETENNSGEPCRISVTSLKPNQSYHYQIETQAMVISAAYELKALAKDQVQVDFRQISKTKKQLHSMKDRLTSKIFDHIKANNFKKVLKQMEIGY</sequence>
<dbReference type="RefSeq" id="WP_124978411.1">
    <property type="nucleotide sequence ID" value="NZ_BFFP01000056.1"/>
</dbReference>
<evidence type="ECO:0008006" key="3">
    <source>
        <dbReference type="Google" id="ProtNLM"/>
    </source>
</evidence>
<name>A0A401IWA4_9LACO</name>
<organism evidence="1 2">
    <name type="scientific">Ligilactobacillus salitolerans</name>
    <dbReference type="NCBI Taxonomy" id="1808352"/>
    <lineage>
        <taxon>Bacteria</taxon>
        <taxon>Bacillati</taxon>
        <taxon>Bacillota</taxon>
        <taxon>Bacilli</taxon>
        <taxon>Lactobacillales</taxon>
        <taxon>Lactobacillaceae</taxon>
        <taxon>Ligilactobacillus</taxon>
    </lineage>
</organism>
<gene>
    <name evidence="1" type="ORF">LFYK43_22610</name>
</gene>
<dbReference type="Proteomes" id="UP000286848">
    <property type="component" value="Unassembled WGS sequence"/>
</dbReference>
<dbReference type="Pfam" id="PF11687">
    <property type="entry name" value="DUF3284"/>
    <property type="match status" value="1"/>
</dbReference>
<reference evidence="1 2" key="1">
    <citation type="journal article" date="2019" name="Int. J. Syst. Evol. Microbiol.">
        <title>Lactobacillus salitolerans sp. nov., a novel lactic acid bacterium isolated from spent mushroom substrates.</title>
        <authorList>
            <person name="Tohno M."/>
            <person name="Tanizawa Y."/>
            <person name="Kojima Y."/>
            <person name="Sakamoto M."/>
            <person name="Nakamura Y."/>
            <person name="Ohkuma M."/>
            <person name="Kobayashi H."/>
        </authorList>
    </citation>
    <scope>NUCLEOTIDE SEQUENCE [LARGE SCALE GENOMIC DNA]</scope>
    <source>
        <strain evidence="1 2">YK43</strain>
    </source>
</reference>
<proteinExistence type="predicted"/>
<protein>
    <recommendedName>
        <fullName evidence="3">DUF3284 domain-containing protein</fullName>
    </recommendedName>
</protein>
<evidence type="ECO:0000313" key="1">
    <source>
        <dbReference type="EMBL" id="GBG95802.1"/>
    </source>
</evidence>
<dbReference type="InterPro" id="IPR021701">
    <property type="entry name" value="DUF3284"/>
</dbReference>
<evidence type="ECO:0000313" key="2">
    <source>
        <dbReference type="Proteomes" id="UP000286848"/>
    </source>
</evidence>